<dbReference type="Proteomes" id="UP000295773">
    <property type="component" value="Unassembled WGS sequence"/>
</dbReference>
<keyword evidence="4" id="KW-1133">Transmembrane helix</keyword>
<organism evidence="7 8">
    <name type="scientific">Longicatena caecimuris</name>
    <dbReference type="NCBI Taxonomy" id="1796635"/>
    <lineage>
        <taxon>Bacteria</taxon>
        <taxon>Bacillati</taxon>
        <taxon>Bacillota</taxon>
        <taxon>Erysipelotrichia</taxon>
        <taxon>Erysipelotrichales</taxon>
        <taxon>Erysipelotrichaceae</taxon>
        <taxon>Longicatena</taxon>
    </lineage>
</organism>
<evidence type="ECO:0000313" key="7">
    <source>
        <dbReference type="EMBL" id="TCU59202.1"/>
    </source>
</evidence>
<proteinExistence type="predicted"/>
<dbReference type="RefSeq" id="WP_132224809.1">
    <property type="nucleotide sequence ID" value="NZ_JANKBG010000010.1"/>
</dbReference>
<gene>
    <name evidence="7" type="ORF">EDD61_1109</name>
</gene>
<sequence>MELLAIAFALCSIYLLQLQLFHFDSGKTKHMVLWLLILCSFGIGYMLHVQFVIWLSGFFLLYCFLFFYCDATLYDKLRYGLFSILAFFIDYLVMVWLLAAPVWIIALSMVALQYGILLYLQLHVTWFMLLLHSGVSVLVCYLAMQQPSAGIFLLLWIGMVQYLHGQYAANFEKNTRAFQEDVMAHHYAEVKSVYMNMRGWRHDYHNHLQSLKAYLQLGQYKEADAYLFELEKDLDNVDALVKSGNLMVDAILNSKLTIAKQKQIDVQCKAHVAKHIAIRDIDLCVIIGNLLDNAIEACEMLEEKERFIRIYLEIVKQQLYMSFTNAAMEDLNFNQKSYISEKRGNHGHGMKRVKLTVERYDGYLNLQNEPGVFVSEVMLPIVSCDEEAAIEACT</sequence>
<feature type="transmembrane region" description="Helical" evidence="4">
    <location>
        <begin position="34"/>
        <end position="67"/>
    </location>
</feature>
<accession>A0A4R3TBT6</accession>
<evidence type="ECO:0000256" key="2">
    <source>
        <dbReference type="ARBA" id="ARBA00022679"/>
    </source>
</evidence>
<dbReference type="Gene3D" id="3.30.565.10">
    <property type="entry name" value="Histidine kinase-like ATPase, C-terminal domain"/>
    <property type="match status" value="1"/>
</dbReference>
<feature type="transmembrane region" description="Helical" evidence="4">
    <location>
        <begin position="79"/>
        <end position="97"/>
    </location>
</feature>
<evidence type="ECO:0000259" key="6">
    <source>
        <dbReference type="Pfam" id="PF14689"/>
    </source>
</evidence>
<keyword evidence="3 7" id="KW-0418">Kinase</keyword>
<dbReference type="InterPro" id="IPR032834">
    <property type="entry name" value="NatK-like_C"/>
</dbReference>
<dbReference type="GO" id="GO:0042802">
    <property type="term" value="F:identical protein binding"/>
    <property type="evidence" value="ECO:0007669"/>
    <property type="project" value="TreeGrafter"/>
</dbReference>
<dbReference type="InterPro" id="IPR016120">
    <property type="entry name" value="Sig_transdc_His_kin_SpoOB"/>
</dbReference>
<keyword evidence="4" id="KW-0812">Transmembrane</keyword>
<feature type="transmembrane region" description="Helical" evidence="4">
    <location>
        <begin position="103"/>
        <end position="120"/>
    </location>
</feature>
<evidence type="ECO:0000313" key="8">
    <source>
        <dbReference type="Proteomes" id="UP000295773"/>
    </source>
</evidence>
<dbReference type="GO" id="GO:0000155">
    <property type="term" value="F:phosphorelay sensor kinase activity"/>
    <property type="evidence" value="ECO:0007669"/>
    <property type="project" value="InterPro"/>
</dbReference>
<evidence type="ECO:0000259" key="5">
    <source>
        <dbReference type="Pfam" id="PF14501"/>
    </source>
</evidence>
<feature type="domain" description="Sensor histidine kinase NatK-like C-terminal" evidence="5">
    <location>
        <begin position="281"/>
        <end position="380"/>
    </location>
</feature>
<evidence type="ECO:0000256" key="3">
    <source>
        <dbReference type="ARBA" id="ARBA00022777"/>
    </source>
</evidence>
<dbReference type="EMBL" id="SMBP01000010">
    <property type="protein sequence ID" value="TCU59202.1"/>
    <property type="molecule type" value="Genomic_DNA"/>
</dbReference>
<evidence type="ECO:0000256" key="1">
    <source>
        <dbReference type="ARBA" id="ARBA00022553"/>
    </source>
</evidence>
<keyword evidence="2" id="KW-0808">Transferase</keyword>
<dbReference type="PANTHER" id="PTHR40448">
    <property type="entry name" value="TWO-COMPONENT SENSOR HISTIDINE KINASE"/>
    <property type="match status" value="1"/>
</dbReference>
<comment type="caution">
    <text evidence="7">The sequence shown here is derived from an EMBL/GenBank/DDBJ whole genome shotgun (WGS) entry which is preliminary data.</text>
</comment>
<dbReference type="Pfam" id="PF14689">
    <property type="entry name" value="SPOB_a"/>
    <property type="match status" value="1"/>
</dbReference>
<name>A0A4R3TBT6_9FIRM</name>
<dbReference type="PANTHER" id="PTHR40448:SF1">
    <property type="entry name" value="TWO-COMPONENT SENSOR HISTIDINE KINASE"/>
    <property type="match status" value="1"/>
</dbReference>
<keyword evidence="8" id="KW-1185">Reference proteome</keyword>
<protein>
    <submittedName>
        <fullName evidence="7">Sensor histidine kinase YesM</fullName>
    </submittedName>
</protein>
<dbReference type="SUPFAM" id="SSF55890">
    <property type="entry name" value="Sporulation response regulatory protein Spo0B"/>
    <property type="match status" value="1"/>
</dbReference>
<dbReference type="CDD" id="cd16935">
    <property type="entry name" value="HATPase_AgrC-ComD-like"/>
    <property type="match status" value="1"/>
</dbReference>
<dbReference type="Pfam" id="PF14501">
    <property type="entry name" value="HATPase_c_5"/>
    <property type="match status" value="1"/>
</dbReference>
<evidence type="ECO:0000256" key="4">
    <source>
        <dbReference type="SAM" id="Phobius"/>
    </source>
</evidence>
<dbReference type="AlphaFoldDB" id="A0A4R3TBT6"/>
<feature type="domain" description="SpoOB alpha-helical" evidence="6">
    <location>
        <begin position="189"/>
        <end position="237"/>
    </location>
</feature>
<dbReference type="InterPro" id="IPR039506">
    <property type="entry name" value="SPOB_a"/>
</dbReference>
<keyword evidence="1" id="KW-0597">Phosphoprotein</keyword>
<dbReference type="Gene3D" id="1.10.287.130">
    <property type="match status" value="1"/>
</dbReference>
<reference evidence="7 8" key="1">
    <citation type="submission" date="2019-03" db="EMBL/GenBank/DDBJ databases">
        <title>Genomic Encyclopedia of Type Strains, Phase IV (KMG-IV): sequencing the most valuable type-strain genomes for metagenomic binning, comparative biology and taxonomic classification.</title>
        <authorList>
            <person name="Goeker M."/>
        </authorList>
    </citation>
    <scope>NUCLEOTIDE SEQUENCE [LARGE SCALE GENOMIC DNA]</scope>
    <source>
        <strain evidence="7 8">DSM 29481</strain>
    </source>
</reference>
<keyword evidence="4" id="KW-0472">Membrane</keyword>
<dbReference type="InterPro" id="IPR036890">
    <property type="entry name" value="HATPase_C_sf"/>
</dbReference>